<dbReference type="Gene3D" id="1.25.40.10">
    <property type="entry name" value="Tetratricopeptide repeat domain"/>
    <property type="match status" value="1"/>
</dbReference>
<evidence type="ECO:0000313" key="3">
    <source>
        <dbReference type="EMBL" id="TXC75618.1"/>
    </source>
</evidence>
<reference evidence="3 4" key="1">
    <citation type="submission" date="2019-08" db="EMBL/GenBank/DDBJ databases">
        <title>Genome of Luteibaculum oceani JCM 18817.</title>
        <authorList>
            <person name="Bowman J.P."/>
        </authorList>
    </citation>
    <scope>NUCLEOTIDE SEQUENCE [LARGE SCALE GENOMIC DNA]</scope>
    <source>
        <strain evidence="3 4">JCM 18817</strain>
    </source>
</reference>
<name>A0A5C6UX98_9FLAO</name>
<sequence>MKKSIALLSVLVVGAFSVDAQDANKYGATPEIQEKCKQNISLYREFRDQKNVADAFEPWKKACKLCPKAAKTLYIDGVNFYEYKIKNAKDATEKEALIDSMLAVYDARIKHFGQEGYVLGLKGIDMYKYRSDEPLKAYKVFKKSVELQEAKSQPGVLDLYYRSMFEAFKKEEVAREDLLTEYLSITEYLDKGKAGAKEKYHTYYDKAKDNINEYFILVAQCDDINALAAKKFQEAPNDLDNVKKLAKIMTKRECTESETFVKVAKKLNELEPSHESSYALGVALLKKSKYSEALSSLNKAIELAPAGLADLENYYVAAASAAIGTGAYSTANNLARKALGINGNNGKAYIIIGDAIAASAPSCGSNEFEKAAVYWLAVDYYSKAKSVDSSISGVANSKISAYSGRFPDKTMMFQYGQIDNAGNVKKDPVQIGCWINQSVTPRL</sequence>
<accession>A0A5C6UX98</accession>
<protein>
    <submittedName>
        <fullName evidence="3">Uncharacterized protein</fullName>
    </submittedName>
</protein>
<keyword evidence="2" id="KW-0732">Signal</keyword>
<dbReference type="AlphaFoldDB" id="A0A5C6UX98"/>
<dbReference type="InterPro" id="IPR019734">
    <property type="entry name" value="TPR_rpt"/>
</dbReference>
<gene>
    <name evidence="3" type="ORF">FRX97_11605</name>
</gene>
<proteinExistence type="predicted"/>
<dbReference type="Proteomes" id="UP000321168">
    <property type="component" value="Unassembled WGS sequence"/>
</dbReference>
<keyword evidence="4" id="KW-1185">Reference proteome</keyword>
<evidence type="ECO:0000256" key="2">
    <source>
        <dbReference type="SAM" id="SignalP"/>
    </source>
</evidence>
<evidence type="ECO:0000256" key="1">
    <source>
        <dbReference type="PROSITE-ProRule" id="PRU00339"/>
    </source>
</evidence>
<dbReference type="InterPro" id="IPR011990">
    <property type="entry name" value="TPR-like_helical_dom_sf"/>
</dbReference>
<evidence type="ECO:0000313" key="4">
    <source>
        <dbReference type="Proteomes" id="UP000321168"/>
    </source>
</evidence>
<dbReference type="OrthoDB" id="1522899at2"/>
<keyword evidence="1" id="KW-0802">TPR repeat</keyword>
<organism evidence="3 4">
    <name type="scientific">Luteibaculum oceani</name>
    <dbReference type="NCBI Taxonomy" id="1294296"/>
    <lineage>
        <taxon>Bacteria</taxon>
        <taxon>Pseudomonadati</taxon>
        <taxon>Bacteroidota</taxon>
        <taxon>Flavobacteriia</taxon>
        <taxon>Flavobacteriales</taxon>
        <taxon>Luteibaculaceae</taxon>
        <taxon>Luteibaculum</taxon>
    </lineage>
</organism>
<feature type="signal peptide" evidence="2">
    <location>
        <begin position="1"/>
        <end position="20"/>
    </location>
</feature>
<feature type="repeat" description="TPR" evidence="1">
    <location>
        <begin position="274"/>
        <end position="307"/>
    </location>
</feature>
<dbReference type="EMBL" id="VORB01000012">
    <property type="protein sequence ID" value="TXC75618.1"/>
    <property type="molecule type" value="Genomic_DNA"/>
</dbReference>
<dbReference type="RefSeq" id="WP_147015390.1">
    <property type="nucleotide sequence ID" value="NZ_VORB01000012.1"/>
</dbReference>
<dbReference type="PROSITE" id="PS50005">
    <property type="entry name" value="TPR"/>
    <property type="match status" value="1"/>
</dbReference>
<feature type="chain" id="PRO_5023034491" evidence="2">
    <location>
        <begin position="21"/>
        <end position="443"/>
    </location>
</feature>
<comment type="caution">
    <text evidence="3">The sequence shown here is derived from an EMBL/GenBank/DDBJ whole genome shotgun (WGS) entry which is preliminary data.</text>
</comment>
<dbReference type="SUPFAM" id="SSF48452">
    <property type="entry name" value="TPR-like"/>
    <property type="match status" value="1"/>
</dbReference>